<evidence type="ECO:0000313" key="3">
    <source>
        <dbReference type="Proteomes" id="UP001152320"/>
    </source>
</evidence>
<name>A0A9Q1BVQ3_HOLLE</name>
<dbReference type="PANTHER" id="PTHR19143">
    <property type="entry name" value="FIBRINOGEN/TENASCIN/ANGIOPOEITIN"/>
    <property type="match status" value="1"/>
</dbReference>
<gene>
    <name evidence="2" type="ORF">HOLleu_23776</name>
</gene>
<organism evidence="2 3">
    <name type="scientific">Holothuria leucospilota</name>
    <name type="common">Black long sea cucumber</name>
    <name type="synonym">Mertensiothuria leucospilota</name>
    <dbReference type="NCBI Taxonomy" id="206669"/>
    <lineage>
        <taxon>Eukaryota</taxon>
        <taxon>Metazoa</taxon>
        <taxon>Echinodermata</taxon>
        <taxon>Eleutherozoa</taxon>
        <taxon>Echinozoa</taxon>
        <taxon>Holothuroidea</taxon>
        <taxon>Aspidochirotacea</taxon>
        <taxon>Aspidochirotida</taxon>
        <taxon>Holothuriidae</taxon>
        <taxon>Holothuria</taxon>
    </lineage>
</organism>
<dbReference type="Pfam" id="PF00147">
    <property type="entry name" value="Fibrinogen_C"/>
    <property type="match status" value="1"/>
</dbReference>
<dbReference type="EMBL" id="JAIZAY010000011">
    <property type="protein sequence ID" value="KAJ8033515.1"/>
    <property type="molecule type" value="Genomic_DNA"/>
</dbReference>
<comment type="caution">
    <text evidence="2">The sequence shown here is derived from an EMBL/GenBank/DDBJ whole genome shotgun (WGS) entry which is preliminary data.</text>
</comment>
<dbReference type="Proteomes" id="UP001152320">
    <property type="component" value="Chromosome 11"/>
</dbReference>
<sequence length="84" mass="9467">MALSLSMGFTTFDHDVDFKLSHNCASTSGGGWWYNGGNTGWCYHANLNGIYGDERIQSAIIWYIGSGFEYKYLVKSVEMKIRPT</sequence>
<accession>A0A9Q1BVQ3</accession>
<dbReference type="Gene3D" id="3.90.215.10">
    <property type="entry name" value="Gamma Fibrinogen, chain A, domain 1"/>
    <property type="match status" value="1"/>
</dbReference>
<dbReference type="InterPro" id="IPR014716">
    <property type="entry name" value="Fibrinogen_a/b/g_C_1"/>
</dbReference>
<feature type="domain" description="Fibrinogen C-terminal" evidence="1">
    <location>
        <begin position="1"/>
        <end position="84"/>
    </location>
</feature>
<reference evidence="2" key="1">
    <citation type="submission" date="2021-10" db="EMBL/GenBank/DDBJ databases">
        <title>Tropical sea cucumber genome reveals ecological adaptation and Cuvierian tubules defense mechanism.</title>
        <authorList>
            <person name="Chen T."/>
        </authorList>
    </citation>
    <scope>NUCLEOTIDE SEQUENCE</scope>
    <source>
        <strain evidence="2">Nanhai2018</strain>
        <tissue evidence="2">Muscle</tissue>
    </source>
</reference>
<dbReference type="InterPro" id="IPR002181">
    <property type="entry name" value="Fibrinogen_a/b/g_C_dom"/>
</dbReference>
<dbReference type="PROSITE" id="PS51406">
    <property type="entry name" value="FIBRINOGEN_C_2"/>
    <property type="match status" value="1"/>
</dbReference>
<dbReference type="GO" id="GO:0005615">
    <property type="term" value="C:extracellular space"/>
    <property type="evidence" value="ECO:0007669"/>
    <property type="project" value="TreeGrafter"/>
</dbReference>
<dbReference type="AlphaFoldDB" id="A0A9Q1BVQ3"/>
<evidence type="ECO:0000259" key="1">
    <source>
        <dbReference type="PROSITE" id="PS51406"/>
    </source>
</evidence>
<dbReference type="SUPFAM" id="SSF56496">
    <property type="entry name" value="Fibrinogen C-terminal domain-like"/>
    <property type="match status" value="1"/>
</dbReference>
<protein>
    <submittedName>
        <fullName evidence="2">Tenascin-N</fullName>
    </submittedName>
</protein>
<evidence type="ECO:0000313" key="2">
    <source>
        <dbReference type="EMBL" id="KAJ8033515.1"/>
    </source>
</evidence>
<keyword evidence="3" id="KW-1185">Reference proteome</keyword>
<proteinExistence type="predicted"/>
<dbReference type="InterPro" id="IPR050373">
    <property type="entry name" value="Fibrinogen_C-term_domain"/>
</dbReference>
<dbReference type="InterPro" id="IPR036056">
    <property type="entry name" value="Fibrinogen-like_C"/>
</dbReference>